<evidence type="ECO:0000313" key="1">
    <source>
        <dbReference type="EMBL" id="KAJ7030610.1"/>
    </source>
</evidence>
<comment type="caution">
    <text evidence="1">The sequence shown here is derived from an EMBL/GenBank/DDBJ whole genome shotgun (WGS) entry which is preliminary data.</text>
</comment>
<gene>
    <name evidence="1" type="ORF">C8F04DRAFT_1236428</name>
</gene>
<sequence length="484" mass="54694">MPFERLGFLDLVEDLILLVMGDYCDVKSVVRIGQTSKYLHRLAFSHAVWLSLVAQLVERRIIDLRPGNENLETDQLIREVKCTVHGPTTWSHPSIPPPNILRKTVKHFKRLGRRLAGPLASERLIYPSQSRRVVLHPQNLTGVLSSLWIRKVELLPGGEHVLFLAAGRLECWRVSEDKLVWTHVCAIRDTSVYDFAADIIKDNEVAICICQNVQTDPKPRKRFIEITTLDLNNGNSTLVLVIRAPDIALRGGMYNSCTVCGNMAAVVYDRRILLLINWLEHSYIVVETFTHELNSVVFIPHYIVLKLRQTLTACALASFDTLWAPVDGINRVSNYTLLEDCPIITLDDIPLQRPCSVFSRKDLWVYKSPTEHGVFRLWAYLHMVGSRTELLRGYELTVQASGISWECRGSTPTPEFSYPFGLLYSGHVVTGTREVLPPIWQGGTATIITLDQVARRSTTFHVSPYSGTVTCSTEEGEIILVSYD</sequence>
<evidence type="ECO:0000313" key="2">
    <source>
        <dbReference type="Proteomes" id="UP001218188"/>
    </source>
</evidence>
<dbReference type="SUPFAM" id="SSF81383">
    <property type="entry name" value="F-box domain"/>
    <property type="match status" value="1"/>
</dbReference>
<dbReference type="AlphaFoldDB" id="A0AAD6SQG7"/>
<dbReference type="Proteomes" id="UP001218188">
    <property type="component" value="Unassembled WGS sequence"/>
</dbReference>
<keyword evidence="2" id="KW-1185">Reference proteome</keyword>
<dbReference type="InterPro" id="IPR036047">
    <property type="entry name" value="F-box-like_dom_sf"/>
</dbReference>
<name>A0AAD6SQG7_9AGAR</name>
<evidence type="ECO:0008006" key="3">
    <source>
        <dbReference type="Google" id="ProtNLM"/>
    </source>
</evidence>
<accession>A0AAD6SQG7</accession>
<protein>
    <recommendedName>
        <fullName evidence="3">F-box domain-containing protein</fullName>
    </recommendedName>
</protein>
<proteinExistence type="predicted"/>
<organism evidence="1 2">
    <name type="scientific">Mycena alexandri</name>
    <dbReference type="NCBI Taxonomy" id="1745969"/>
    <lineage>
        <taxon>Eukaryota</taxon>
        <taxon>Fungi</taxon>
        <taxon>Dikarya</taxon>
        <taxon>Basidiomycota</taxon>
        <taxon>Agaricomycotina</taxon>
        <taxon>Agaricomycetes</taxon>
        <taxon>Agaricomycetidae</taxon>
        <taxon>Agaricales</taxon>
        <taxon>Marasmiineae</taxon>
        <taxon>Mycenaceae</taxon>
        <taxon>Mycena</taxon>
    </lineage>
</organism>
<reference evidence="1" key="1">
    <citation type="submission" date="2023-03" db="EMBL/GenBank/DDBJ databases">
        <title>Massive genome expansion in bonnet fungi (Mycena s.s.) driven by repeated elements and novel gene families across ecological guilds.</title>
        <authorList>
            <consortium name="Lawrence Berkeley National Laboratory"/>
            <person name="Harder C.B."/>
            <person name="Miyauchi S."/>
            <person name="Viragh M."/>
            <person name="Kuo A."/>
            <person name="Thoen E."/>
            <person name="Andreopoulos B."/>
            <person name="Lu D."/>
            <person name="Skrede I."/>
            <person name="Drula E."/>
            <person name="Henrissat B."/>
            <person name="Morin E."/>
            <person name="Kohler A."/>
            <person name="Barry K."/>
            <person name="LaButti K."/>
            <person name="Morin E."/>
            <person name="Salamov A."/>
            <person name="Lipzen A."/>
            <person name="Mereny Z."/>
            <person name="Hegedus B."/>
            <person name="Baldrian P."/>
            <person name="Stursova M."/>
            <person name="Weitz H."/>
            <person name="Taylor A."/>
            <person name="Grigoriev I.V."/>
            <person name="Nagy L.G."/>
            <person name="Martin F."/>
            <person name="Kauserud H."/>
        </authorList>
    </citation>
    <scope>NUCLEOTIDE SEQUENCE</scope>
    <source>
        <strain evidence="1">CBHHK200</strain>
    </source>
</reference>
<dbReference type="EMBL" id="JARJCM010000089">
    <property type="protein sequence ID" value="KAJ7030610.1"/>
    <property type="molecule type" value="Genomic_DNA"/>
</dbReference>